<dbReference type="Proteomes" id="UP001178507">
    <property type="component" value="Unassembled WGS sequence"/>
</dbReference>
<dbReference type="AlphaFoldDB" id="A0AA36J0M9"/>
<comment type="similarity">
    <text evidence="1">Belongs to the centrin family.</text>
</comment>
<keyword evidence="3" id="KW-0677">Repeat</keyword>
<dbReference type="InterPro" id="IPR050230">
    <property type="entry name" value="CALM/Myosin/TropC-like"/>
</dbReference>
<organism evidence="4 5">
    <name type="scientific">Effrenium voratum</name>
    <dbReference type="NCBI Taxonomy" id="2562239"/>
    <lineage>
        <taxon>Eukaryota</taxon>
        <taxon>Sar</taxon>
        <taxon>Alveolata</taxon>
        <taxon>Dinophyceae</taxon>
        <taxon>Suessiales</taxon>
        <taxon>Symbiodiniaceae</taxon>
        <taxon>Effrenium</taxon>
    </lineage>
</organism>
<proteinExistence type="inferred from homology"/>
<comment type="caution">
    <text evidence="4">The sequence shown here is derived from an EMBL/GenBank/DDBJ whole genome shotgun (WGS) entry which is preliminary data.</text>
</comment>
<dbReference type="GO" id="GO:0016460">
    <property type="term" value="C:myosin II complex"/>
    <property type="evidence" value="ECO:0007669"/>
    <property type="project" value="TreeGrafter"/>
</dbReference>
<evidence type="ECO:0008006" key="6">
    <source>
        <dbReference type="Google" id="ProtNLM"/>
    </source>
</evidence>
<evidence type="ECO:0000313" key="5">
    <source>
        <dbReference type="Proteomes" id="UP001178507"/>
    </source>
</evidence>
<gene>
    <name evidence="4" type="ORF">EVOR1521_LOCUS21151</name>
</gene>
<dbReference type="SUPFAM" id="SSF47473">
    <property type="entry name" value="EF-hand"/>
    <property type="match status" value="1"/>
</dbReference>
<keyword evidence="2" id="KW-0479">Metal-binding</keyword>
<sequence length="144" mass="16269">MAFNAEQRAEFQEAFDLFADAGRLPSRQLVSLLRSLGQNPTQEEAAKVKADAGVGDSIQFDDFLSIMEVMVEDSDRREDEELREAFDAIANEGLVRMSDIRKTLDGLAANLPVSDHDIYERHERPTEEEDKELDFDAFKKMLAG</sequence>
<evidence type="ECO:0000256" key="3">
    <source>
        <dbReference type="ARBA" id="ARBA00022737"/>
    </source>
</evidence>
<dbReference type="EMBL" id="CAUJNA010003252">
    <property type="protein sequence ID" value="CAJ1397061.1"/>
    <property type="molecule type" value="Genomic_DNA"/>
</dbReference>
<dbReference type="GO" id="GO:0046872">
    <property type="term" value="F:metal ion binding"/>
    <property type="evidence" value="ECO:0007669"/>
    <property type="project" value="UniProtKB-KW"/>
</dbReference>
<evidence type="ECO:0000256" key="1">
    <source>
        <dbReference type="ARBA" id="ARBA00005253"/>
    </source>
</evidence>
<dbReference type="FunFam" id="1.10.238.10:FF:000178">
    <property type="entry name" value="Calmodulin-2 A"/>
    <property type="match status" value="1"/>
</dbReference>
<reference evidence="4" key="1">
    <citation type="submission" date="2023-08" db="EMBL/GenBank/DDBJ databases">
        <authorList>
            <person name="Chen Y."/>
            <person name="Shah S."/>
            <person name="Dougan E. K."/>
            <person name="Thang M."/>
            <person name="Chan C."/>
        </authorList>
    </citation>
    <scope>NUCLEOTIDE SEQUENCE</scope>
</reference>
<evidence type="ECO:0000313" key="4">
    <source>
        <dbReference type="EMBL" id="CAJ1397061.1"/>
    </source>
</evidence>
<protein>
    <recommendedName>
        <fullName evidence="6">Calmodulin</fullName>
    </recommendedName>
</protein>
<dbReference type="PANTHER" id="PTHR23048:SF0">
    <property type="entry name" value="CALMODULIN LIKE 3"/>
    <property type="match status" value="1"/>
</dbReference>
<name>A0AA36J0M9_9DINO</name>
<dbReference type="PANTHER" id="PTHR23048">
    <property type="entry name" value="MYOSIN LIGHT CHAIN 1, 3"/>
    <property type="match status" value="1"/>
</dbReference>
<keyword evidence="5" id="KW-1185">Reference proteome</keyword>
<dbReference type="Gene3D" id="1.10.238.10">
    <property type="entry name" value="EF-hand"/>
    <property type="match status" value="1"/>
</dbReference>
<accession>A0AA36J0M9</accession>
<evidence type="ECO:0000256" key="2">
    <source>
        <dbReference type="ARBA" id="ARBA00022723"/>
    </source>
</evidence>
<dbReference type="InterPro" id="IPR011992">
    <property type="entry name" value="EF-hand-dom_pair"/>
</dbReference>